<name>S1NPV8_9ENTE</name>
<dbReference type="OrthoDB" id="2228436at2"/>
<sequence length="158" mass="18530">MELTTKNLTIINQIGYETTIPEKWTSEQLCQEVFKSSQNFIFEMLEQGFYSDGPVYFAINPFKAGERGFFSKKKSITIFTTFGNAFQKLGENKSSIIFTEHKLVKSDDYTRLSLAELDQYYRELSSKYNEEQLENILVYHVLFYQDDELLIDVYSEVV</sequence>
<evidence type="ECO:0000313" key="2">
    <source>
        <dbReference type="Proteomes" id="UP000014113"/>
    </source>
</evidence>
<comment type="caution">
    <text evidence="1">The sequence shown here is derived from an EMBL/GenBank/DDBJ whole genome shotgun (WGS) entry which is preliminary data.</text>
</comment>
<keyword evidence="2" id="KW-1185">Reference proteome</keyword>
<organism evidence="1 2">
    <name type="scientific">Enterococcus columbae DSM 7374 = ATCC 51263</name>
    <dbReference type="NCBI Taxonomy" id="1121865"/>
    <lineage>
        <taxon>Bacteria</taxon>
        <taxon>Bacillati</taxon>
        <taxon>Bacillota</taxon>
        <taxon>Bacilli</taxon>
        <taxon>Lactobacillales</taxon>
        <taxon>Enterococcaceae</taxon>
        <taxon>Enterococcus</taxon>
    </lineage>
</organism>
<proteinExistence type="predicted"/>
<dbReference type="PATRIC" id="fig|1121865.3.peg.2170"/>
<dbReference type="RefSeq" id="WP_016184320.1">
    <property type="nucleotide sequence ID" value="NZ_JXKI01000053.1"/>
</dbReference>
<dbReference type="STRING" id="1121865.OMW_02226"/>
<dbReference type="AlphaFoldDB" id="S1NPV8"/>
<gene>
    <name evidence="1" type="ORF">I568_00049</name>
</gene>
<dbReference type="EMBL" id="ASWJ01000001">
    <property type="protein sequence ID" value="EOW87763.1"/>
    <property type="molecule type" value="Genomic_DNA"/>
</dbReference>
<protein>
    <submittedName>
        <fullName evidence="1">Uncharacterized protein</fullName>
    </submittedName>
</protein>
<accession>S1NPV8</accession>
<dbReference type="Proteomes" id="UP000014113">
    <property type="component" value="Unassembled WGS sequence"/>
</dbReference>
<evidence type="ECO:0000313" key="1">
    <source>
        <dbReference type="EMBL" id="EOW87763.1"/>
    </source>
</evidence>
<reference evidence="1 2" key="1">
    <citation type="submission" date="2013-03" db="EMBL/GenBank/DDBJ databases">
        <title>The Genome Sequence of Enterococcus columbae ATCC_51263 (PacBio/Illumina hybrid assembly).</title>
        <authorList>
            <consortium name="The Broad Institute Genomics Platform"/>
            <consortium name="The Broad Institute Genome Sequencing Center for Infectious Disease"/>
            <person name="Earl A."/>
            <person name="Russ C."/>
            <person name="Gilmore M."/>
            <person name="Surin D."/>
            <person name="Walker B."/>
            <person name="Young S."/>
            <person name="Zeng Q."/>
            <person name="Gargeya S."/>
            <person name="Fitzgerald M."/>
            <person name="Haas B."/>
            <person name="Abouelleil A."/>
            <person name="Allen A.W."/>
            <person name="Alvarado L."/>
            <person name="Arachchi H.M."/>
            <person name="Berlin A.M."/>
            <person name="Chapman S.B."/>
            <person name="Gainer-Dewar J."/>
            <person name="Goldberg J."/>
            <person name="Griggs A."/>
            <person name="Gujja S."/>
            <person name="Hansen M."/>
            <person name="Howarth C."/>
            <person name="Imamovic A."/>
            <person name="Ireland A."/>
            <person name="Larimer J."/>
            <person name="McCowan C."/>
            <person name="Murphy C."/>
            <person name="Pearson M."/>
            <person name="Poon T.W."/>
            <person name="Priest M."/>
            <person name="Roberts A."/>
            <person name="Saif S."/>
            <person name="Shea T."/>
            <person name="Sisk P."/>
            <person name="Sykes S."/>
            <person name="Wortman J."/>
            <person name="Nusbaum C."/>
            <person name="Birren B."/>
        </authorList>
    </citation>
    <scope>NUCLEOTIDE SEQUENCE [LARGE SCALE GENOMIC DNA]</scope>
    <source>
        <strain evidence="1 2">ATCC 51263</strain>
    </source>
</reference>